<evidence type="ECO:0000313" key="2">
    <source>
        <dbReference type="EMBL" id="GGF50753.1"/>
    </source>
</evidence>
<keyword evidence="1" id="KW-0472">Membrane</keyword>
<keyword evidence="1" id="KW-1133">Transmembrane helix</keyword>
<keyword evidence="1" id="KW-0812">Transmembrane</keyword>
<sequence length="279" mass="32988">MDLMIYPYAVLSSLLTPRTIFTLIGIFLIGCTSKKSHELEVINATFMDMVGTYYYNEPQPPPPYKPIHPDSIYNEIEGELELTIELDGVEYEPKDSLTRAKEWKLQRDSLLDEFHNFDWAQYDQDSMEWHELLNKPKRDKRNIILQINESLIVPRFDFLDLSYELTKEGFKTNFQLDDSWRTLTSKLLESKLNKEPFNFQVLSNIGDYELRPVNFEPSEQDRVVATLTFSRVVFNQGKNQACYYYKEYCGRNCGYGYLVFVERINGEWKLKAKRQLWIS</sequence>
<accession>A0ABQ1VCR8</accession>
<evidence type="ECO:0008006" key="4">
    <source>
        <dbReference type="Google" id="ProtNLM"/>
    </source>
</evidence>
<protein>
    <recommendedName>
        <fullName evidence="4">Lipoprotein</fullName>
    </recommendedName>
</protein>
<keyword evidence="3" id="KW-1185">Reference proteome</keyword>
<organism evidence="2 3">
    <name type="scientific">Echinicola rosea</name>
    <dbReference type="NCBI Taxonomy" id="1807691"/>
    <lineage>
        <taxon>Bacteria</taxon>
        <taxon>Pseudomonadati</taxon>
        <taxon>Bacteroidota</taxon>
        <taxon>Cytophagia</taxon>
        <taxon>Cytophagales</taxon>
        <taxon>Cyclobacteriaceae</taxon>
        <taxon>Echinicola</taxon>
    </lineage>
</organism>
<evidence type="ECO:0000256" key="1">
    <source>
        <dbReference type="SAM" id="Phobius"/>
    </source>
</evidence>
<evidence type="ECO:0000313" key="3">
    <source>
        <dbReference type="Proteomes" id="UP000647339"/>
    </source>
</evidence>
<gene>
    <name evidence="2" type="ORF">GCM10011339_44110</name>
</gene>
<dbReference type="EMBL" id="BMIU01000036">
    <property type="protein sequence ID" value="GGF50753.1"/>
    <property type="molecule type" value="Genomic_DNA"/>
</dbReference>
<comment type="caution">
    <text evidence="2">The sequence shown here is derived from an EMBL/GenBank/DDBJ whole genome shotgun (WGS) entry which is preliminary data.</text>
</comment>
<feature type="transmembrane region" description="Helical" evidence="1">
    <location>
        <begin position="6"/>
        <end position="29"/>
    </location>
</feature>
<proteinExistence type="predicted"/>
<reference evidence="3" key="1">
    <citation type="journal article" date="2019" name="Int. J. Syst. Evol. Microbiol.">
        <title>The Global Catalogue of Microorganisms (GCM) 10K type strain sequencing project: providing services to taxonomists for standard genome sequencing and annotation.</title>
        <authorList>
            <consortium name="The Broad Institute Genomics Platform"/>
            <consortium name="The Broad Institute Genome Sequencing Center for Infectious Disease"/>
            <person name="Wu L."/>
            <person name="Ma J."/>
        </authorList>
    </citation>
    <scope>NUCLEOTIDE SEQUENCE [LARGE SCALE GENOMIC DNA]</scope>
    <source>
        <strain evidence="3">CGMCC 1.15407</strain>
    </source>
</reference>
<dbReference type="Proteomes" id="UP000647339">
    <property type="component" value="Unassembled WGS sequence"/>
</dbReference>
<dbReference type="RefSeq" id="WP_137401352.1">
    <property type="nucleotide sequence ID" value="NZ_BMIU01000036.1"/>
</dbReference>
<name>A0ABQ1VCR8_9BACT</name>